<dbReference type="InterPro" id="IPR054492">
    <property type="entry name" value="WbmS-like"/>
</dbReference>
<dbReference type="EMBL" id="JYNY01000051">
    <property type="protein sequence ID" value="KJJ85884.1"/>
    <property type="molecule type" value="Genomic_DNA"/>
</dbReference>
<dbReference type="Proteomes" id="UP000033428">
    <property type="component" value="Unassembled WGS sequence"/>
</dbReference>
<accession>A0A0F0CV34</accession>
<dbReference type="GO" id="GO:0005975">
    <property type="term" value="P:carbohydrate metabolic process"/>
    <property type="evidence" value="ECO:0007669"/>
    <property type="project" value="InterPro"/>
</dbReference>
<comment type="caution">
    <text evidence="1">The sequence shown here is derived from an EMBL/GenBank/DDBJ whole genome shotgun (WGS) entry which is preliminary data.</text>
</comment>
<evidence type="ECO:0008006" key="3">
    <source>
        <dbReference type="Google" id="ProtNLM"/>
    </source>
</evidence>
<keyword evidence="2" id="KW-1185">Reference proteome</keyword>
<evidence type="ECO:0000313" key="2">
    <source>
        <dbReference type="Proteomes" id="UP000033428"/>
    </source>
</evidence>
<protein>
    <recommendedName>
        <fullName evidence="3">Polysaccharide deacetylase</fullName>
    </recommendedName>
</protein>
<dbReference type="Pfam" id="PF22537">
    <property type="entry name" value="WbmS-like"/>
    <property type="match status" value="1"/>
</dbReference>
<reference evidence="1 2" key="1">
    <citation type="submission" date="2015-02" db="EMBL/GenBank/DDBJ databases">
        <title>Single-cell genomics of uncultivated deep-branching MTB reveals a conserved set of magnetosome genes.</title>
        <authorList>
            <person name="Kolinko S."/>
            <person name="Richter M."/>
            <person name="Glockner F.O."/>
            <person name="Brachmann A."/>
            <person name="Schuler D."/>
        </authorList>
    </citation>
    <scope>NUCLEOTIDE SEQUENCE [LARGE SCALE GENOMIC DNA]</scope>
    <source>
        <strain evidence="1">SKK-01</strain>
    </source>
</reference>
<dbReference type="AlphaFoldDB" id="A0A0F0CV34"/>
<gene>
    <name evidence="1" type="ORF">OMAG_000248</name>
</gene>
<organism evidence="1 2">
    <name type="scientific">Candidatus Omnitrophus magneticus</name>
    <dbReference type="NCBI Taxonomy" id="1609969"/>
    <lineage>
        <taxon>Bacteria</taxon>
        <taxon>Pseudomonadati</taxon>
        <taxon>Candidatus Omnitrophota</taxon>
        <taxon>Candidatus Omnitrophus</taxon>
    </lineage>
</organism>
<dbReference type="Gene3D" id="3.20.20.370">
    <property type="entry name" value="Glycoside hydrolase/deacetylase"/>
    <property type="match status" value="1"/>
</dbReference>
<dbReference type="InterPro" id="IPR011330">
    <property type="entry name" value="Glyco_hydro/deAcase_b/a-brl"/>
</dbReference>
<evidence type="ECO:0000313" key="1">
    <source>
        <dbReference type="EMBL" id="KJJ85884.1"/>
    </source>
</evidence>
<name>A0A0F0CV34_9BACT</name>
<sequence length="246" mass="28950">MKFGKINEIQPALSHTWEKTIFITFDIEWVTDEIFDWVLNKINQSGIKATLFCTHYTDKLQTAKSNNNIELGIHPNFNYLLNGNFRYGKNIDEVITFYKNIVPEGTSYRSHCLTQSTILTRAFEKHGLKYDCNSFIPVYGYNYTLEPWLDFGGEIIKAPMFWEDDIHCMYKWPFDLKLFMKHAGLKIFNFHPVTLLLNINDMDKYNQAKPFYNDIAKLKELKNTGYGVSNFFDEIIQYVKKTPDIL</sequence>
<dbReference type="SUPFAM" id="SSF88713">
    <property type="entry name" value="Glycoside hydrolase/deacetylase"/>
    <property type="match status" value="1"/>
</dbReference>
<proteinExistence type="predicted"/>